<gene>
    <name evidence="2" type="ORF">FNQ90_20180</name>
</gene>
<reference evidence="3" key="1">
    <citation type="submission" date="2019-10" db="EMBL/GenBank/DDBJ databases">
        <title>Streptomyces sp. nov., a novel actinobacterium isolated from alkaline environment.</title>
        <authorList>
            <person name="Golinska P."/>
        </authorList>
    </citation>
    <scope>NUCLEOTIDE SEQUENCE [LARGE SCALE GENOMIC DNA]</scope>
    <source>
        <strain evidence="3">DSM 42118</strain>
    </source>
</reference>
<evidence type="ECO:0000313" key="3">
    <source>
        <dbReference type="Proteomes" id="UP000538929"/>
    </source>
</evidence>
<dbReference type="EMBL" id="VKHT01000857">
    <property type="protein sequence ID" value="MBB0246366.1"/>
    <property type="molecule type" value="Genomic_DNA"/>
</dbReference>
<evidence type="ECO:0000313" key="2">
    <source>
        <dbReference type="EMBL" id="MBB0246366.1"/>
    </source>
</evidence>
<comment type="caution">
    <text evidence="2">The sequence shown here is derived from an EMBL/GenBank/DDBJ whole genome shotgun (WGS) entry which is preliminary data.</text>
</comment>
<feature type="compositionally biased region" description="Low complexity" evidence="1">
    <location>
        <begin position="157"/>
        <end position="181"/>
    </location>
</feature>
<feature type="compositionally biased region" description="Basic and acidic residues" evidence="1">
    <location>
        <begin position="29"/>
        <end position="42"/>
    </location>
</feature>
<feature type="region of interest" description="Disordered" evidence="1">
    <location>
        <begin position="28"/>
        <end position="88"/>
    </location>
</feature>
<protein>
    <recommendedName>
        <fullName evidence="4">DUF4034 domain-containing protein</fullName>
    </recommendedName>
</protein>
<dbReference type="AlphaFoldDB" id="A0A7W3TGG6"/>
<feature type="region of interest" description="Disordered" evidence="1">
    <location>
        <begin position="154"/>
        <end position="182"/>
    </location>
</feature>
<dbReference type="Proteomes" id="UP000538929">
    <property type="component" value="Unassembled WGS sequence"/>
</dbReference>
<evidence type="ECO:0000256" key="1">
    <source>
        <dbReference type="SAM" id="MobiDB-lite"/>
    </source>
</evidence>
<feature type="compositionally biased region" description="Basic and acidic residues" evidence="1">
    <location>
        <begin position="61"/>
        <end position="74"/>
    </location>
</feature>
<name>A0A7W3TGG6_9ACTN</name>
<keyword evidence="3" id="KW-1185">Reference proteome</keyword>
<dbReference type="RefSeq" id="WP_182607710.1">
    <property type="nucleotide sequence ID" value="NZ_VKHT01000857.1"/>
</dbReference>
<sequence length="424" mass="45532">MEAILLLIALTAIFGVLGAPAIRRHQERKRLERAAENARHGDPTGGFGPGPGAGPGAGGPGERREGISLEKEGDGPAGVRHPGGPVPVEQLDVRLPGPDDALVTALEETTDTQDWRPVGRLLALTEEYELRWQRVQSVAGAAAMELARWRAEHGTTAGAPDNGPAPGAADSPGAGAPAGADGVRRDAGWLRNWRAEEPRDPGGAQVYAQFLVWQAMSDTGSADHRIILEEARTVCAEASRLAPDDPTPFITELFVARGLDYRRPDFEAVWAEITRRRPDHMGAHLTALTHWSEKWHGSRDEAYGFAQSSAAAAPGGSLLPALPLFAVYEHLPEMSLSPSVFTGKVVSDAVEAARFALHHAEPGHPVEPHVRHLLLWFLVRAERFGEAAEHVWAVDGYVGAVPWVNSPDPAREYAGFRALAIGLQ</sequence>
<evidence type="ECO:0008006" key="4">
    <source>
        <dbReference type="Google" id="ProtNLM"/>
    </source>
</evidence>
<proteinExistence type="predicted"/>
<accession>A0A7W3TGG6</accession>
<feature type="compositionally biased region" description="Gly residues" evidence="1">
    <location>
        <begin position="43"/>
        <end position="60"/>
    </location>
</feature>
<organism evidence="2 3">
    <name type="scientific">Streptomyces alkaliphilus</name>
    <dbReference type="NCBI Taxonomy" id="1472722"/>
    <lineage>
        <taxon>Bacteria</taxon>
        <taxon>Bacillati</taxon>
        <taxon>Actinomycetota</taxon>
        <taxon>Actinomycetes</taxon>
        <taxon>Kitasatosporales</taxon>
        <taxon>Streptomycetaceae</taxon>
        <taxon>Streptomyces</taxon>
    </lineage>
</organism>